<keyword evidence="7" id="KW-1185">Reference proteome</keyword>
<proteinExistence type="inferred from homology"/>
<dbReference type="PANTHER" id="PTHR30346">
    <property type="entry name" value="TRANSCRIPTIONAL DUAL REGULATOR HCAR-RELATED"/>
    <property type="match status" value="1"/>
</dbReference>
<dbReference type="KEGG" id="ote:Oter_0927"/>
<dbReference type="InterPro" id="IPR005119">
    <property type="entry name" value="LysR_subst-bd"/>
</dbReference>
<evidence type="ECO:0000256" key="3">
    <source>
        <dbReference type="ARBA" id="ARBA00023125"/>
    </source>
</evidence>
<dbReference type="eggNOG" id="COG0583">
    <property type="taxonomic scope" value="Bacteria"/>
</dbReference>
<dbReference type="EMBL" id="CP001032">
    <property type="protein sequence ID" value="ACB74215.1"/>
    <property type="molecule type" value="Genomic_DNA"/>
</dbReference>
<keyword evidence="2" id="KW-0805">Transcription regulation</keyword>
<reference evidence="6 7" key="1">
    <citation type="journal article" date="2011" name="J. Bacteriol.">
        <title>Genome sequence of the verrucomicrobium Opitutus terrae PB90-1, an abundant inhabitant of rice paddy soil ecosystems.</title>
        <authorList>
            <person name="van Passel M.W."/>
            <person name="Kant R."/>
            <person name="Palva A."/>
            <person name="Copeland A."/>
            <person name="Lucas S."/>
            <person name="Lapidus A."/>
            <person name="Glavina del Rio T."/>
            <person name="Pitluck S."/>
            <person name="Goltsman E."/>
            <person name="Clum A."/>
            <person name="Sun H."/>
            <person name="Schmutz J."/>
            <person name="Larimer F.W."/>
            <person name="Land M.L."/>
            <person name="Hauser L."/>
            <person name="Kyrpides N."/>
            <person name="Mikhailova N."/>
            <person name="Richardson P.P."/>
            <person name="Janssen P.H."/>
            <person name="de Vos W.M."/>
            <person name="Smidt H."/>
        </authorList>
    </citation>
    <scope>NUCLEOTIDE SEQUENCE [LARGE SCALE GENOMIC DNA]</scope>
    <source>
        <strain evidence="7">DSM 11246 / JCM 15787 / PB90-1</strain>
    </source>
</reference>
<feature type="domain" description="HTH lysR-type" evidence="5">
    <location>
        <begin position="1"/>
        <end position="58"/>
    </location>
</feature>
<dbReference type="Pfam" id="PF03466">
    <property type="entry name" value="LysR_substrate"/>
    <property type="match status" value="1"/>
</dbReference>
<dbReference type="PRINTS" id="PR00039">
    <property type="entry name" value="HTHLYSR"/>
</dbReference>
<evidence type="ECO:0000256" key="4">
    <source>
        <dbReference type="ARBA" id="ARBA00023163"/>
    </source>
</evidence>
<dbReference type="InterPro" id="IPR036388">
    <property type="entry name" value="WH-like_DNA-bd_sf"/>
</dbReference>
<sequence>MELRHLRYFKAVAEQLNFSRAAEQLRIAQPALSRQIRDLEHELGARLLDRNRVRVQLTDAGRTFYAHTCKILAQLDVAVASVEETLAGASGELIICNDWRLSNRYVLGAIAEFRGRYPRVDVALRDLHIHEQLTALRTRQAHLGFVVAREFAHHDDLQSLSLLTSELMVAVGAQHRLAGATHVRMADLAGETWVTTGPKDSPGLREFITQRCRVSGFTPTFARPVHSLDSVLARVATGYGVCLLPDFLAGTLSAGPLVRFLRSDCPPIELQAVWHRTEESRLLHQFLDILRRQIAAPPASAS</sequence>
<keyword evidence="4" id="KW-0804">Transcription</keyword>
<dbReference type="PANTHER" id="PTHR30346:SF0">
    <property type="entry name" value="HCA OPERON TRANSCRIPTIONAL ACTIVATOR HCAR"/>
    <property type="match status" value="1"/>
</dbReference>
<dbReference type="InterPro" id="IPR000847">
    <property type="entry name" value="LysR_HTH_N"/>
</dbReference>
<evidence type="ECO:0000256" key="1">
    <source>
        <dbReference type="ARBA" id="ARBA00009437"/>
    </source>
</evidence>
<gene>
    <name evidence="6" type="ordered locus">Oter_0927</name>
</gene>
<keyword evidence="3" id="KW-0238">DNA-binding</keyword>
<dbReference type="SUPFAM" id="SSF46785">
    <property type="entry name" value="Winged helix' DNA-binding domain"/>
    <property type="match status" value="1"/>
</dbReference>
<dbReference type="PROSITE" id="PS50931">
    <property type="entry name" value="HTH_LYSR"/>
    <property type="match status" value="1"/>
</dbReference>
<organism evidence="6 7">
    <name type="scientific">Opitutus terrae (strain DSM 11246 / JCM 15787 / PB90-1)</name>
    <dbReference type="NCBI Taxonomy" id="452637"/>
    <lineage>
        <taxon>Bacteria</taxon>
        <taxon>Pseudomonadati</taxon>
        <taxon>Verrucomicrobiota</taxon>
        <taxon>Opitutia</taxon>
        <taxon>Opitutales</taxon>
        <taxon>Opitutaceae</taxon>
        <taxon>Opitutus</taxon>
    </lineage>
</organism>
<dbReference type="FunFam" id="1.10.10.10:FF:000001">
    <property type="entry name" value="LysR family transcriptional regulator"/>
    <property type="match status" value="1"/>
</dbReference>
<protein>
    <submittedName>
        <fullName evidence="6">Transcriptional regulator, LysR family</fullName>
    </submittedName>
</protein>
<evidence type="ECO:0000256" key="2">
    <source>
        <dbReference type="ARBA" id="ARBA00023015"/>
    </source>
</evidence>
<dbReference type="Pfam" id="PF00126">
    <property type="entry name" value="HTH_1"/>
    <property type="match status" value="1"/>
</dbReference>
<dbReference type="InterPro" id="IPR036390">
    <property type="entry name" value="WH_DNA-bd_sf"/>
</dbReference>
<dbReference type="SUPFAM" id="SSF53850">
    <property type="entry name" value="Periplasmic binding protein-like II"/>
    <property type="match status" value="1"/>
</dbReference>
<dbReference type="OrthoDB" id="108771at2"/>
<dbReference type="GO" id="GO:0003700">
    <property type="term" value="F:DNA-binding transcription factor activity"/>
    <property type="evidence" value="ECO:0007669"/>
    <property type="project" value="InterPro"/>
</dbReference>
<comment type="similarity">
    <text evidence="1">Belongs to the LysR transcriptional regulatory family.</text>
</comment>
<dbReference type="GO" id="GO:0032993">
    <property type="term" value="C:protein-DNA complex"/>
    <property type="evidence" value="ECO:0007669"/>
    <property type="project" value="TreeGrafter"/>
</dbReference>
<dbReference type="Gene3D" id="1.10.10.10">
    <property type="entry name" value="Winged helix-like DNA-binding domain superfamily/Winged helix DNA-binding domain"/>
    <property type="match status" value="1"/>
</dbReference>
<evidence type="ECO:0000259" key="5">
    <source>
        <dbReference type="PROSITE" id="PS50931"/>
    </source>
</evidence>
<dbReference type="RefSeq" id="WP_012373753.1">
    <property type="nucleotide sequence ID" value="NC_010571.1"/>
</dbReference>
<dbReference type="STRING" id="452637.Oter_0927"/>
<evidence type="ECO:0000313" key="6">
    <source>
        <dbReference type="EMBL" id="ACB74215.1"/>
    </source>
</evidence>
<name>B1ZWT8_OPITP</name>
<dbReference type="HOGENOM" id="CLU_039613_6_4_0"/>
<dbReference type="CDD" id="cd08414">
    <property type="entry name" value="PBP2_LTTR_aromatics_like"/>
    <property type="match status" value="1"/>
</dbReference>
<accession>B1ZWT8</accession>
<dbReference type="Proteomes" id="UP000007013">
    <property type="component" value="Chromosome"/>
</dbReference>
<dbReference type="Gene3D" id="3.40.190.10">
    <property type="entry name" value="Periplasmic binding protein-like II"/>
    <property type="match status" value="2"/>
</dbReference>
<evidence type="ECO:0000313" key="7">
    <source>
        <dbReference type="Proteomes" id="UP000007013"/>
    </source>
</evidence>
<dbReference type="GO" id="GO:0003677">
    <property type="term" value="F:DNA binding"/>
    <property type="evidence" value="ECO:0007669"/>
    <property type="project" value="UniProtKB-KW"/>
</dbReference>
<dbReference type="AlphaFoldDB" id="B1ZWT8"/>